<feature type="compositionally biased region" description="Basic and acidic residues" evidence="1">
    <location>
        <begin position="271"/>
        <end position="285"/>
    </location>
</feature>
<feature type="compositionally biased region" description="Polar residues" evidence="1">
    <location>
        <begin position="434"/>
        <end position="453"/>
    </location>
</feature>
<keyword evidence="2" id="KW-0732">Signal</keyword>
<name>A0AAV0AEM8_PHAPC</name>
<evidence type="ECO:0000313" key="4">
    <source>
        <dbReference type="Proteomes" id="UP001153365"/>
    </source>
</evidence>
<feature type="region of interest" description="Disordered" evidence="1">
    <location>
        <begin position="489"/>
        <end position="528"/>
    </location>
</feature>
<feature type="signal peptide" evidence="2">
    <location>
        <begin position="1"/>
        <end position="27"/>
    </location>
</feature>
<organism evidence="3 4">
    <name type="scientific">Phakopsora pachyrhizi</name>
    <name type="common">Asian soybean rust disease fungus</name>
    <dbReference type="NCBI Taxonomy" id="170000"/>
    <lineage>
        <taxon>Eukaryota</taxon>
        <taxon>Fungi</taxon>
        <taxon>Dikarya</taxon>
        <taxon>Basidiomycota</taxon>
        <taxon>Pucciniomycotina</taxon>
        <taxon>Pucciniomycetes</taxon>
        <taxon>Pucciniales</taxon>
        <taxon>Phakopsoraceae</taxon>
        <taxon>Phakopsora</taxon>
    </lineage>
</organism>
<dbReference type="AlphaFoldDB" id="A0AAV0AEM8"/>
<evidence type="ECO:0000313" key="3">
    <source>
        <dbReference type="EMBL" id="CAH7666008.1"/>
    </source>
</evidence>
<evidence type="ECO:0000256" key="2">
    <source>
        <dbReference type="SAM" id="SignalP"/>
    </source>
</evidence>
<feature type="region of interest" description="Disordered" evidence="1">
    <location>
        <begin position="271"/>
        <end position="300"/>
    </location>
</feature>
<feature type="compositionally biased region" description="Basic and acidic residues" evidence="1">
    <location>
        <begin position="502"/>
        <end position="523"/>
    </location>
</feature>
<feature type="region of interest" description="Disordered" evidence="1">
    <location>
        <begin position="427"/>
        <end position="458"/>
    </location>
</feature>
<proteinExistence type="predicted"/>
<sequence>MTSRYKQLAFVAFRLLILQDLMLRSYSMLETMEKSSSLSLYHGGATESRVAFDLQQGSRPDLVKNPFHKNLYDYPGFSSSSPSLYTRLGATKESQSLDVRGKPSNFAPFHPLQPQKFSPHPYFENSSPHHPAQAWEIYNSLLSQILEPTSKVLVSPQTVKTPLRDEKLGLFSTPQNFKKVIRKKINLHPEFISNQEVGSEMRSVVQNQKTQANKISSNINFKNILPTDNTHQAVDYTWQQFNLNPVAKGLEPQVKNSQTTVKENFHEILLKKQPQHSEKLSDKNQENPATSSLYSSAPSHNLPFLGHKTLPQETNLLKPKDLIFDPTKKLTGQLSDSNSHLKRKESIRVFGKDIEILPGNQINGAQERYITESGLADAQKASDSNTQEAHNSFKLMGKKIVISSPSSKNNDKVSKSFSTISFVEEDPGSAKTVLPTQDIHSSQNPKTSVNSQPVHPIGSEAFLPYSPTGKEKHLPIEEGNSIAQNNQISSAAQSRTQPGHSGHLEELSEDTSKYAHSGREASDMNKLPPRKRYSKINYLPQPIEVKFTGHLSEELKAAEGHGKLKNINDFGPRPEAKVKGFSGFTTAEEILDFPPGFGGKIFRKKDDQSIAASESKNLESYASEKNNAISTKSRKFGDEKYDKGRTAQLKRKVIVSDDLLWASKKLRSTQRPKNYQSINNILYNNR</sequence>
<reference evidence="3" key="1">
    <citation type="submission" date="2022-06" db="EMBL/GenBank/DDBJ databases">
        <authorList>
            <consortium name="SYNGENTA / RWTH Aachen University"/>
        </authorList>
    </citation>
    <scope>NUCLEOTIDE SEQUENCE</scope>
</reference>
<comment type="caution">
    <text evidence="3">The sequence shown here is derived from an EMBL/GenBank/DDBJ whole genome shotgun (WGS) entry which is preliminary data.</text>
</comment>
<gene>
    <name evidence="3" type="ORF">PPACK8108_LOCUS317</name>
</gene>
<dbReference type="EMBL" id="CALTRL010000028">
    <property type="protein sequence ID" value="CAH7666008.1"/>
    <property type="molecule type" value="Genomic_DNA"/>
</dbReference>
<feature type="compositionally biased region" description="Polar residues" evidence="1">
    <location>
        <begin position="489"/>
        <end position="499"/>
    </location>
</feature>
<feature type="chain" id="PRO_5043751264" evidence="2">
    <location>
        <begin position="28"/>
        <end position="686"/>
    </location>
</feature>
<evidence type="ECO:0000256" key="1">
    <source>
        <dbReference type="SAM" id="MobiDB-lite"/>
    </source>
</evidence>
<keyword evidence="4" id="KW-1185">Reference proteome</keyword>
<protein>
    <submittedName>
        <fullName evidence="3">Uncharacterized protein</fullName>
    </submittedName>
</protein>
<accession>A0AAV0AEM8</accession>
<dbReference type="Proteomes" id="UP001153365">
    <property type="component" value="Unassembled WGS sequence"/>
</dbReference>
<feature type="compositionally biased region" description="Polar residues" evidence="1">
    <location>
        <begin position="286"/>
        <end position="299"/>
    </location>
</feature>